<keyword evidence="2" id="KW-1185">Reference proteome</keyword>
<name>A0A4Y2KQD8_ARAVE</name>
<sequence>MVWVGVSINGRIINNEALTAQKYRDEILTPIVVPYSVAIRDKSILTDDNARPHHFDKGSSNGLASIFPRHELKRTCSGHSREKGYLLLITRIYNSAVEKLSSAGVGENVPH</sequence>
<proteinExistence type="predicted"/>
<protein>
    <submittedName>
        <fullName evidence="1">Uncharacterized protein</fullName>
    </submittedName>
</protein>
<dbReference type="OrthoDB" id="8942091at2759"/>
<organism evidence="1 2">
    <name type="scientific">Araneus ventricosus</name>
    <name type="common">Orbweaver spider</name>
    <name type="synonym">Epeira ventricosa</name>
    <dbReference type="NCBI Taxonomy" id="182803"/>
    <lineage>
        <taxon>Eukaryota</taxon>
        <taxon>Metazoa</taxon>
        <taxon>Ecdysozoa</taxon>
        <taxon>Arthropoda</taxon>
        <taxon>Chelicerata</taxon>
        <taxon>Arachnida</taxon>
        <taxon>Araneae</taxon>
        <taxon>Araneomorphae</taxon>
        <taxon>Entelegynae</taxon>
        <taxon>Araneoidea</taxon>
        <taxon>Araneidae</taxon>
        <taxon>Araneus</taxon>
    </lineage>
</organism>
<evidence type="ECO:0000313" key="2">
    <source>
        <dbReference type="Proteomes" id="UP000499080"/>
    </source>
</evidence>
<reference evidence="1 2" key="1">
    <citation type="journal article" date="2019" name="Sci. Rep.">
        <title>Orb-weaving spider Araneus ventricosus genome elucidates the spidroin gene catalogue.</title>
        <authorList>
            <person name="Kono N."/>
            <person name="Nakamura H."/>
            <person name="Ohtoshi R."/>
            <person name="Moran D.A.P."/>
            <person name="Shinohara A."/>
            <person name="Yoshida Y."/>
            <person name="Fujiwara M."/>
            <person name="Mori M."/>
            <person name="Tomita M."/>
            <person name="Arakawa K."/>
        </authorList>
    </citation>
    <scope>NUCLEOTIDE SEQUENCE [LARGE SCALE GENOMIC DNA]</scope>
</reference>
<accession>A0A4Y2KQD8</accession>
<dbReference type="EMBL" id="BGPR01004804">
    <property type="protein sequence ID" value="GBN03516.1"/>
    <property type="molecule type" value="Genomic_DNA"/>
</dbReference>
<gene>
    <name evidence="1" type="ORF">AVEN_271473_1</name>
</gene>
<comment type="caution">
    <text evidence="1">The sequence shown here is derived from an EMBL/GenBank/DDBJ whole genome shotgun (WGS) entry which is preliminary data.</text>
</comment>
<dbReference type="AlphaFoldDB" id="A0A4Y2KQD8"/>
<dbReference type="Proteomes" id="UP000499080">
    <property type="component" value="Unassembled WGS sequence"/>
</dbReference>
<evidence type="ECO:0000313" key="1">
    <source>
        <dbReference type="EMBL" id="GBN03516.1"/>
    </source>
</evidence>